<comment type="caution">
    <text evidence="1">The sequence shown here is derived from an EMBL/GenBank/DDBJ whole genome shotgun (WGS) entry which is preliminary data.</text>
</comment>
<keyword evidence="2" id="KW-1185">Reference proteome</keyword>
<dbReference type="InterPro" id="IPR029787">
    <property type="entry name" value="Nucleotide_cyclase"/>
</dbReference>
<dbReference type="Proteomes" id="UP000591272">
    <property type="component" value="Unassembled WGS sequence"/>
</dbReference>
<gene>
    <name evidence="1" type="ORF">BJ999_000380</name>
</gene>
<reference evidence="1 2" key="1">
    <citation type="submission" date="2020-07" db="EMBL/GenBank/DDBJ databases">
        <title>Sequencing the genomes of 1000 actinobacteria strains.</title>
        <authorList>
            <person name="Klenk H.-P."/>
        </authorList>
    </citation>
    <scope>NUCLEOTIDE SEQUENCE [LARGE SCALE GENOMIC DNA]</scope>
    <source>
        <strain evidence="1 2">DSM 43461</strain>
    </source>
</reference>
<name>A0A7Y9G4Y6_9ACTN</name>
<sequence length="399" mass="43945">MTFESAGTYDNVYLFLADASGYSSIVSGNPRNLAAHAFDRLQKTVAARVSLLADEHGCARAALWSWRGDGGIFAIHDERESTALTVALEAARAVLTEDLPQLREELAGTGLRGVLHLRMAVHKGPIHVSAVEDTGAIHSPDINFVAHLEEVTPRDCLSISEDVYQVSGHLSQLFEPVGTHEGKKVYVMMSDGRAGDGKRAWLRTAGLNDRLPIHAYAQRPSQREKARLVDVAVSEVVDFGSALNTCAGYLVTTERPAVYRDAVLDFLRRGGVYRCVLLNPESDATALFSALRQEDLDTKIKTSVASFRLFKEKHSAYTDGLHVYQVDYFPGMAALCTDLDDDGFILYSPYFFNTRPGKGHIERGDMPHYLVTSDSGELYADISRVIHEATAPDRLTRIL</sequence>
<dbReference type="EMBL" id="JACCBT010000001">
    <property type="protein sequence ID" value="NYE10084.1"/>
    <property type="molecule type" value="Genomic_DNA"/>
</dbReference>
<dbReference type="AlphaFoldDB" id="A0A7Y9G4Y6"/>
<dbReference type="SUPFAM" id="SSF55073">
    <property type="entry name" value="Nucleotide cyclase"/>
    <property type="match status" value="1"/>
</dbReference>
<dbReference type="Gene3D" id="3.30.70.1230">
    <property type="entry name" value="Nucleotide cyclase"/>
    <property type="match status" value="1"/>
</dbReference>
<protein>
    <submittedName>
        <fullName evidence="1">Class 3 adenylate cyclase</fullName>
    </submittedName>
</protein>
<organism evidence="1 2">
    <name type="scientific">Actinomadura citrea</name>
    <dbReference type="NCBI Taxonomy" id="46158"/>
    <lineage>
        <taxon>Bacteria</taxon>
        <taxon>Bacillati</taxon>
        <taxon>Actinomycetota</taxon>
        <taxon>Actinomycetes</taxon>
        <taxon>Streptosporangiales</taxon>
        <taxon>Thermomonosporaceae</taxon>
        <taxon>Actinomadura</taxon>
    </lineage>
</organism>
<dbReference type="RefSeq" id="WP_218934898.1">
    <property type="nucleotide sequence ID" value="NZ_BMRD01000005.1"/>
</dbReference>
<evidence type="ECO:0000313" key="1">
    <source>
        <dbReference type="EMBL" id="NYE10084.1"/>
    </source>
</evidence>
<evidence type="ECO:0000313" key="2">
    <source>
        <dbReference type="Proteomes" id="UP000591272"/>
    </source>
</evidence>
<accession>A0A7Y9G4Y6</accession>
<proteinExistence type="predicted"/>